<organism evidence="8 9">
    <name type="scientific">Marchantia polymorpha</name>
    <name type="common">Common liverwort</name>
    <name type="synonym">Marchantia aquatica</name>
    <dbReference type="NCBI Taxonomy" id="3197"/>
    <lineage>
        <taxon>Eukaryota</taxon>
        <taxon>Viridiplantae</taxon>
        <taxon>Streptophyta</taxon>
        <taxon>Embryophyta</taxon>
        <taxon>Marchantiophyta</taxon>
        <taxon>Marchantiopsida</taxon>
        <taxon>Marchantiidae</taxon>
        <taxon>Marchantiales</taxon>
        <taxon>Marchantiaceae</taxon>
        <taxon>Marchantia</taxon>
    </lineage>
</organism>
<protein>
    <recommendedName>
        <fullName evidence="10">Protein POLLEN DEFECTIVE IN GUIDANCE 1</fullName>
    </recommendedName>
</protein>
<dbReference type="Proteomes" id="UP000244005">
    <property type="component" value="Unassembled WGS sequence"/>
</dbReference>
<feature type="transmembrane region" description="Helical" evidence="7">
    <location>
        <begin position="668"/>
        <end position="687"/>
    </location>
</feature>
<feature type="transmembrane region" description="Helical" evidence="7">
    <location>
        <begin position="699"/>
        <end position="724"/>
    </location>
</feature>
<reference evidence="9" key="1">
    <citation type="journal article" date="2017" name="Cell">
        <title>Insights into land plant evolution garnered from the Marchantia polymorpha genome.</title>
        <authorList>
            <person name="Bowman J.L."/>
            <person name="Kohchi T."/>
            <person name="Yamato K.T."/>
            <person name="Jenkins J."/>
            <person name="Shu S."/>
            <person name="Ishizaki K."/>
            <person name="Yamaoka S."/>
            <person name="Nishihama R."/>
            <person name="Nakamura Y."/>
            <person name="Berger F."/>
            <person name="Adam C."/>
            <person name="Aki S.S."/>
            <person name="Althoff F."/>
            <person name="Araki T."/>
            <person name="Arteaga-Vazquez M.A."/>
            <person name="Balasubrmanian S."/>
            <person name="Barry K."/>
            <person name="Bauer D."/>
            <person name="Boehm C.R."/>
            <person name="Briginshaw L."/>
            <person name="Caballero-Perez J."/>
            <person name="Catarino B."/>
            <person name="Chen F."/>
            <person name="Chiyoda S."/>
            <person name="Chovatia M."/>
            <person name="Davies K.M."/>
            <person name="Delmans M."/>
            <person name="Demura T."/>
            <person name="Dierschke T."/>
            <person name="Dolan L."/>
            <person name="Dorantes-Acosta A.E."/>
            <person name="Eklund D.M."/>
            <person name="Florent S.N."/>
            <person name="Flores-Sandoval E."/>
            <person name="Fujiyama A."/>
            <person name="Fukuzawa H."/>
            <person name="Galik B."/>
            <person name="Grimanelli D."/>
            <person name="Grimwood J."/>
            <person name="Grossniklaus U."/>
            <person name="Hamada T."/>
            <person name="Haseloff J."/>
            <person name="Hetherington A.J."/>
            <person name="Higo A."/>
            <person name="Hirakawa Y."/>
            <person name="Hundley H.N."/>
            <person name="Ikeda Y."/>
            <person name="Inoue K."/>
            <person name="Inoue S.I."/>
            <person name="Ishida S."/>
            <person name="Jia Q."/>
            <person name="Kakita M."/>
            <person name="Kanazawa T."/>
            <person name="Kawai Y."/>
            <person name="Kawashima T."/>
            <person name="Kennedy M."/>
            <person name="Kinose K."/>
            <person name="Kinoshita T."/>
            <person name="Kohara Y."/>
            <person name="Koide E."/>
            <person name="Komatsu K."/>
            <person name="Kopischke S."/>
            <person name="Kubo M."/>
            <person name="Kyozuka J."/>
            <person name="Lagercrantz U."/>
            <person name="Lin S.S."/>
            <person name="Lindquist E."/>
            <person name="Lipzen A.M."/>
            <person name="Lu C.W."/>
            <person name="De Luna E."/>
            <person name="Martienssen R.A."/>
            <person name="Minamino N."/>
            <person name="Mizutani M."/>
            <person name="Mizutani M."/>
            <person name="Mochizuki N."/>
            <person name="Monte I."/>
            <person name="Mosher R."/>
            <person name="Nagasaki H."/>
            <person name="Nakagami H."/>
            <person name="Naramoto S."/>
            <person name="Nishitani K."/>
            <person name="Ohtani M."/>
            <person name="Okamoto T."/>
            <person name="Okumura M."/>
            <person name="Phillips J."/>
            <person name="Pollak B."/>
            <person name="Reinders A."/>
            <person name="Rovekamp M."/>
            <person name="Sano R."/>
            <person name="Sawa S."/>
            <person name="Schmid M.W."/>
            <person name="Shirakawa M."/>
            <person name="Solano R."/>
            <person name="Spunde A."/>
            <person name="Suetsugu N."/>
            <person name="Sugano S."/>
            <person name="Sugiyama A."/>
            <person name="Sun R."/>
            <person name="Suzuki Y."/>
            <person name="Takenaka M."/>
            <person name="Takezawa D."/>
            <person name="Tomogane H."/>
            <person name="Tsuzuki M."/>
            <person name="Ueda T."/>
            <person name="Umeda M."/>
            <person name="Ward J.M."/>
            <person name="Watanabe Y."/>
            <person name="Yazaki K."/>
            <person name="Yokoyama R."/>
            <person name="Yoshitake Y."/>
            <person name="Yotsui I."/>
            <person name="Zachgo S."/>
            <person name="Schmutz J."/>
        </authorList>
    </citation>
    <scope>NUCLEOTIDE SEQUENCE [LARGE SCALE GENOMIC DNA]</scope>
    <source>
        <strain evidence="9">Tak-1</strain>
    </source>
</reference>
<sequence>MASKMSRRSFSFELLANNSPGDGDSANLYGSDFMGDEKSDKPRRRRRKNRSRKTSVGDLSPISPIPDESGSHLSTLNSSLLPPLPYSVDSFAYPSDWPLGISPTESSPSVSAESPSVPLLITSRSLEREPSSLGVVREYRSGSSAGWDHRDSNQLDSLKLFASTGSELSCHAAKDDSRLRETLEETLGNIKEGSVTDSVVYTVDKVARVQGASERSLLKSPSFRENLSSGVPDFSAANGGIVEPSFAPGALFPPTELRQRLVERSVSKHNDDNCVEDMPTVVNSKQRSLIDSNLGTSSDEHATPPPQKIRLGTFATPQLKDWERLMAANNHPPPVELSPLQYIRGEVFGGSTLRNTNAAGSDQRREQVYNTMFHVPWRCELLIDVGFFVCLDAFLSLFTVIPARIIMYFWHHIRNLFKRRQFQRPVAAELCDFGCLIVLVVGVAVLRQADISIIYHWIRCQGIVKLYVIFNVLEIFDKLCQSFGADVLQVLFNSAMSVESCRDENLSVEIARFALDQCIAIFTYLIHALIIISQAVTLSAAVNAQNNALLTLLISNNFAEIKSNVFKRMGTDQLHKMAYHDTVERFHILTHVLFVWAQNVENAEESLWLKFFYNAGMVFFCEMIVDVIKHSFLAKFNEVKPATYSQFLQALCTQTLSSQSHEVHKTMAFVPLAPACVVMRILFPVYASCIPEGPFWWKWPVMMLLGGGTYAALFLLKIVIGLSLQIHARWYLKRHPWKASHPHHE</sequence>
<comment type="subcellular location">
    <subcellularLocation>
        <location evidence="1">Membrane</location>
        <topology evidence="1">Multi-pass membrane protein</topology>
    </subcellularLocation>
</comment>
<keyword evidence="5 7" id="KW-0472">Membrane</keyword>
<dbReference type="Gramene" id="Mp1g12370.1">
    <property type="protein sequence ID" value="Mp1g12370.1.cds"/>
    <property type="gene ID" value="Mp1g12370"/>
</dbReference>
<keyword evidence="9" id="KW-1185">Reference proteome</keyword>
<proteinExistence type="inferred from homology"/>
<evidence type="ECO:0000256" key="2">
    <source>
        <dbReference type="ARBA" id="ARBA00008803"/>
    </source>
</evidence>
<feature type="compositionally biased region" description="Basic residues" evidence="6">
    <location>
        <begin position="41"/>
        <end position="53"/>
    </location>
</feature>
<dbReference type="PANTHER" id="PTHR13317:SF4">
    <property type="entry name" value="TRANSMEMBRANE ANTERIOR POSTERIOR TRANSFORMATION PROTEIN 1 HOMOLOG"/>
    <property type="match status" value="1"/>
</dbReference>
<feature type="transmembrane region" description="Helical" evidence="7">
    <location>
        <begin position="426"/>
        <end position="446"/>
    </location>
</feature>
<dbReference type="AlphaFoldDB" id="A0A2R6XEP3"/>
<feature type="region of interest" description="Disordered" evidence="6">
    <location>
        <begin position="14"/>
        <end position="78"/>
    </location>
</feature>
<evidence type="ECO:0000256" key="5">
    <source>
        <dbReference type="ARBA" id="ARBA00023136"/>
    </source>
</evidence>
<evidence type="ECO:0000256" key="1">
    <source>
        <dbReference type="ARBA" id="ARBA00004141"/>
    </source>
</evidence>
<evidence type="ECO:0000256" key="4">
    <source>
        <dbReference type="ARBA" id="ARBA00022989"/>
    </source>
</evidence>
<dbReference type="EMBL" id="KZ772691">
    <property type="protein sequence ID" value="PTQ44565.1"/>
    <property type="molecule type" value="Genomic_DNA"/>
</dbReference>
<keyword evidence="3 7" id="KW-0812">Transmembrane</keyword>
<dbReference type="OMA" id="HKMAYHD"/>
<evidence type="ECO:0000256" key="6">
    <source>
        <dbReference type="SAM" id="MobiDB-lite"/>
    </source>
</evidence>
<gene>
    <name evidence="8" type="ORF">MARPO_0019s0007</name>
</gene>
<evidence type="ECO:0000256" key="7">
    <source>
        <dbReference type="SAM" id="Phobius"/>
    </source>
</evidence>
<accession>A0A2R6XEP3</accession>
<evidence type="ECO:0008006" key="10">
    <source>
        <dbReference type="Google" id="ProtNLM"/>
    </source>
</evidence>
<dbReference type="InterPro" id="IPR008010">
    <property type="entry name" value="Tatp1"/>
</dbReference>
<dbReference type="Pfam" id="PF05346">
    <property type="entry name" value="DUF747"/>
    <property type="match status" value="1"/>
</dbReference>
<name>A0A2R6XEP3_MARPO</name>
<dbReference type="OrthoDB" id="29023at2759"/>
<keyword evidence="4 7" id="KW-1133">Transmembrane helix</keyword>
<comment type="similarity">
    <text evidence="2">Belongs to the TAPT1 family.</text>
</comment>
<evidence type="ECO:0000256" key="3">
    <source>
        <dbReference type="ARBA" id="ARBA00022692"/>
    </source>
</evidence>
<evidence type="ECO:0000313" key="8">
    <source>
        <dbReference type="EMBL" id="PTQ44565.1"/>
    </source>
</evidence>
<dbReference type="GO" id="GO:0005789">
    <property type="term" value="C:endoplasmic reticulum membrane"/>
    <property type="evidence" value="ECO:0000318"/>
    <property type="project" value="GO_Central"/>
</dbReference>
<evidence type="ECO:0000313" key="9">
    <source>
        <dbReference type="Proteomes" id="UP000244005"/>
    </source>
</evidence>
<feature type="transmembrane region" description="Helical" evidence="7">
    <location>
        <begin position="381"/>
        <end position="406"/>
    </location>
</feature>
<dbReference type="PANTHER" id="PTHR13317">
    <property type="entry name" value="TRANSMEMBRANE ANTERIOR POSTERIOR TRANSFORMATION PROTEIN 1 HOMOLOG"/>
    <property type="match status" value="1"/>
</dbReference>
<feature type="transmembrane region" description="Helical" evidence="7">
    <location>
        <begin position="521"/>
        <end position="542"/>
    </location>
</feature>